<dbReference type="Proteomes" id="UP000179157">
    <property type="component" value="Unassembled WGS sequence"/>
</dbReference>
<reference evidence="1 2" key="1">
    <citation type="journal article" date="2016" name="Nat. Commun.">
        <title>Thousands of microbial genomes shed light on interconnected biogeochemical processes in an aquifer system.</title>
        <authorList>
            <person name="Anantharaman K."/>
            <person name="Brown C.T."/>
            <person name="Hug L.A."/>
            <person name="Sharon I."/>
            <person name="Castelle C.J."/>
            <person name="Probst A.J."/>
            <person name="Thomas B.C."/>
            <person name="Singh A."/>
            <person name="Wilkins M.J."/>
            <person name="Karaoz U."/>
            <person name="Brodie E.L."/>
            <person name="Williams K.H."/>
            <person name="Hubbard S.S."/>
            <person name="Banfield J.F."/>
        </authorList>
    </citation>
    <scope>NUCLEOTIDE SEQUENCE [LARGE SCALE GENOMIC DNA]</scope>
    <source>
        <strain evidence="2">RBG_16_55_9</strain>
    </source>
</reference>
<evidence type="ECO:0000313" key="2">
    <source>
        <dbReference type="Proteomes" id="UP000179157"/>
    </source>
</evidence>
<dbReference type="STRING" id="1817864.A2Z21_08440"/>
<name>A0A1F5UP76_FRAXR</name>
<evidence type="ECO:0000313" key="1">
    <source>
        <dbReference type="EMBL" id="OGF52982.1"/>
    </source>
</evidence>
<organism evidence="1 2">
    <name type="scientific">Fraserbacteria sp. (strain RBG_16_55_9)</name>
    <dbReference type="NCBI Taxonomy" id="1817864"/>
    <lineage>
        <taxon>Bacteria</taxon>
        <taxon>Candidatus Fraseribacteriota</taxon>
    </lineage>
</organism>
<sequence>MKRVRKEKKLTIPNFKSEPEEQEFWATHSAIDYEMEQVEAEVRVDLMARTRLVSLRLPQRLIADLKEIAEAEGLPYQTLMKLCLQRFVEVRKTKQHRVLQAARR</sequence>
<protein>
    <recommendedName>
        <fullName evidence="3">CopG antitoxin of type II toxin-antitoxin system</fullName>
    </recommendedName>
</protein>
<dbReference type="EMBL" id="MFGX01000122">
    <property type="protein sequence ID" value="OGF52982.1"/>
    <property type="molecule type" value="Genomic_DNA"/>
</dbReference>
<proteinExistence type="predicted"/>
<comment type="caution">
    <text evidence="1">The sequence shown here is derived from an EMBL/GenBank/DDBJ whole genome shotgun (WGS) entry which is preliminary data.</text>
</comment>
<dbReference type="Pfam" id="PF12441">
    <property type="entry name" value="CopG_antitoxin"/>
    <property type="match status" value="1"/>
</dbReference>
<dbReference type="AlphaFoldDB" id="A0A1F5UP76"/>
<gene>
    <name evidence="1" type="ORF">A2Z21_08440</name>
</gene>
<evidence type="ECO:0008006" key="3">
    <source>
        <dbReference type="Google" id="ProtNLM"/>
    </source>
</evidence>
<accession>A0A1F5UP76</accession>
<dbReference type="InterPro" id="IPR022148">
    <property type="entry name" value="CopG_antitoxin"/>
</dbReference>